<dbReference type="CDD" id="cd09859">
    <property type="entry name" value="PIN_53EXO"/>
    <property type="match status" value="1"/>
</dbReference>
<accession>X1IFJ7</accession>
<protein>
    <recommendedName>
        <fullName evidence="3">5'-3' exonuclease domain-containing protein</fullName>
    </recommendedName>
</protein>
<dbReference type="GO" id="GO:0033567">
    <property type="term" value="P:DNA replication, Okazaki fragment processing"/>
    <property type="evidence" value="ECO:0007669"/>
    <property type="project" value="InterPro"/>
</dbReference>
<reference evidence="4" key="1">
    <citation type="journal article" date="2014" name="Front. Microbiol.">
        <title>High frequency of phylogenetically diverse reductive dehalogenase-homologous genes in deep subseafloor sedimentary metagenomes.</title>
        <authorList>
            <person name="Kawai M."/>
            <person name="Futagami T."/>
            <person name="Toyoda A."/>
            <person name="Takaki Y."/>
            <person name="Nishi S."/>
            <person name="Hori S."/>
            <person name="Arai W."/>
            <person name="Tsubouchi T."/>
            <person name="Morono Y."/>
            <person name="Uchiyama I."/>
            <person name="Ito T."/>
            <person name="Fujiyama A."/>
            <person name="Inagaki F."/>
            <person name="Takami H."/>
        </authorList>
    </citation>
    <scope>NUCLEOTIDE SEQUENCE</scope>
    <source>
        <strain evidence="4">Expedition CK06-06</strain>
    </source>
</reference>
<dbReference type="PANTHER" id="PTHR42646">
    <property type="entry name" value="FLAP ENDONUCLEASE XNI"/>
    <property type="match status" value="1"/>
</dbReference>
<dbReference type="Pfam" id="PF02739">
    <property type="entry name" value="5_3_exonuc_N"/>
    <property type="match status" value="1"/>
</dbReference>
<dbReference type="GO" id="GO:0017108">
    <property type="term" value="F:5'-flap endonuclease activity"/>
    <property type="evidence" value="ECO:0007669"/>
    <property type="project" value="InterPro"/>
</dbReference>
<dbReference type="Gene3D" id="3.40.50.1010">
    <property type="entry name" value="5'-nuclease"/>
    <property type="match status" value="1"/>
</dbReference>
<dbReference type="EMBL" id="BARU01029533">
    <property type="protein sequence ID" value="GAH68025.1"/>
    <property type="molecule type" value="Genomic_DNA"/>
</dbReference>
<dbReference type="InterPro" id="IPR038969">
    <property type="entry name" value="FEN"/>
</dbReference>
<organism evidence="4">
    <name type="scientific">marine sediment metagenome</name>
    <dbReference type="NCBI Taxonomy" id="412755"/>
    <lineage>
        <taxon>unclassified sequences</taxon>
        <taxon>metagenomes</taxon>
        <taxon>ecological metagenomes</taxon>
    </lineage>
</organism>
<feature type="domain" description="5'-3' exonuclease" evidence="3">
    <location>
        <begin position="2"/>
        <end position="164"/>
    </location>
</feature>
<dbReference type="AlphaFoldDB" id="X1IFJ7"/>
<comment type="caution">
    <text evidence="4">The sequence shown here is derived from an EMBL/GenBank/DDBJ whole genome shotgun (WGS) entry which is preliminary data.</text>
</comment>
<dbReference type="InterPro" id="IPR020046">
    <property type="entry name" value="5-3_exonucl_a-hlix_arch_N"/>
</dbReference>
<feature type="non-terminal residue" evidence="4">
    <location>
        <position position="164"/>
    </location>
</feature>
<evidence type="ECO:0000256" key="1">
    <source>
        <dbReference type="ARBA" id="ARBA00022722"/>
    </source>
</evidence>
<gene>
    <name evidence="4" type="ORF">S03H2_46970</name>
</gene>
<keyword evidence="2" id="KW-0378">Hydrolase</keyword>
<dbReference type="SMART" id="SM00475">
    <property type="entry name" value="53EXOc"/>
    <property type="match status" value="1"/>
</dbReference>
<name>X1IFJ7_9ZZZZ</name>
<evidence type="ECO:0000259" key="3">
    <source>
        <dbReference type="SMART" id="SM00475"/>
    </source>
</evidence>
<proteinExistence type="predicted"/>
<keyword evidence="1" id="KW-0540">Nuclease</keyword>
<sequence length="164" mass="18006">MSKTGEMVGAVYGFALMLLKAMSELKPTHYAIAFDMKAPTFRHQLFDQYKAHRPPAPDELVSQLGRVRQLVTAFRIPIFELEGYEADDVLGTLGHQASEQGIESVIVTGDADAMQLVSPQVKVFAPKRAFGDTVLYDEAAVSQKYGVKPQYIADLKGLKGDPSD</sequence>
<dbReference type="InterPro" id="IPR002421">
    <property type="entry name" value="5-3_exonuclease"/>
</dbReference>
<dbReference type="InterPro" id="IPR029060">
    <property type="entry name" value="PIN-like_dom_sf"/>
</dbReference>
<dbReference type="GO" id="GO:0003677">
    <property type="term" value="F:DNA binding"/>
    <property type="evidence" value="ECO:0007669"/>
    <property type="project" value="InterPro"/>
</dbReference>
<evidence type="ECO:0000313" key="4">
    <source>
        <dbReference type="EMBL" id="GAH68025.1"/>
    </source>
</evidence>
<dbReference type="GO" id="GO:0008409">
    <property type="term" value="F:5'-3' exonuclease activity"/>
    <property type="evidence" value="ECO:0007669"/>
    <property type="project" value="InterPro"/>
</dbReference>
<evidence type="ECO:0000256" key="2">
    <source>
        <dbReference type="ARBA" id="ARBA00022801"/>
    </source>
</evidence>
<dbReference type="PANTHER" id="PTHR42646:SF2">
    <property type="entry name" value="5'-3' EXONUCLEASE FAMILY PROTEIN"/>
    <property type="match status" value="1"/>
</dbReference>
<dbReference type="SUPFAM" id="SSF88723">
    <property type="entry name" value="PIN domain-like"/>
    <property type="match status" value="1"/>
</dbReference>